<evidence type="ECO:0000256" key="6">
    <source>
        <dbReference type="ARBA" id="ARBA00022989"/>
    </source>
</evidence>
<evidence type="ECO:0000256" key="2">
    <source>
        <dbReference type="ARBA" id="ARBA00022448"/>
    </source>
</evidence>
<evidence type="ECO:0000256" key="5">
    <source>
        <dbReference type="ARBA" id="ARBA00022692"/>
    </source>
</evidence>
<sequence length="417" mass="44977">MKTTTSAVDTARSSSKFTYKDFTWCLSLFGTAVGAGVLFLPIKAGAGGFWPLVILALIAAPMTWFAHKSLARFVLSAKNPEADITDTVEEHFGKTGANLITFAYFFAIYPIVLIYGVGITNTVDSFLVNQVGMESIPRWLLSGALIAAMTAGVVFGKELMLKATSAMVYPLVLVLLALSFYLIPEWNGSMMEVAPDWSAMPTIVWLAIPIIVFSFNHSPIISQFSKEQRRVYGENAVKKTDAITGGAAMMLMGFVMFFVFSVVLSLSPEQLAMAKEQNISVLSYLANMHESPLISYLGPLVAFAAITSSYFGHFLGAHEGLVGLVKSRSNASVSKIEKASLLFIVITTWIVAIVNPSILGMIETMGAPMIAGILFLMPIFAMNKVPAMAKYKTSALVQVFTTICGLAAISSVIYGAL</sequence>
<dbReference type="InterPro" id="IPR018227">
    <property type="entry name" value="Amino_acid_transport_2"/>
</dbReference>
<feature type="transmembrane region" description="Helical" evidence="8">
    <location>
        <begin position="365"/>
        <end position="383"/>
    </location>
</feature>
<dbReference type="PANTHER" id="PTHR35334">
    <property type="entry name" value="SERINE TRANSPORTER"/>
    <property type="match status" value="1"/>
</dbReference>
<dbReference type="PANTHER" id="PTHR35334:SF2">
    <property type="entry name" value="SERINE TRANSPORTER SDAC"/>
    <property type="match status" value="1"/>
</dbReference>
<feature type="transmembrane region" description="Helical" evidence="8">
    <location>
        <begin position="99"/>
        <end position="119"/>
    </location>
</feature>
<feature type="transmembrane region" description="Helical" evidence="8">
    <location>
        <begin position="22"/>
        <end position="42"/>
    </location>
</feature>
<feature type="transmembrane region" description="Helical" evidence="8">
    <location>
        <begin position="48"/>
        <end position="66"/>
    </location>
</feature>
<comment type="subcellular location">
    <subcellularLocation>
        <location evidence="1">Cell inner membrane</location>
        <topology evidence="1">Multi-pass membrane protein</topology>
    </subcellularLocation>
</comment>
<feature type="transmembrane region" description="Helical" evidence="8">
    <location>
        <begin position="163"/>
        <end position="183"/>
    </location>
</feature>
<evidence type="ECO:0000313" key="10">
    <source>
        <dbReference type="Proteomes" id="UP001058602"/>
    </source>
</evidence>
<evidence type="ECO:0000313" key="9">
    <source>
        <dbReference type="EMBL" id="UUM31625.1"/>
    </source>
</evidence>
<dbReference type="Pfam" id="PF03222">
    <property type="entry name" value="Trp_Tyr_perm"/>
    <property type="match status" value="1"/>
</dbReference>
<reference evidence="9" key="1">
    <citation type="submission" date="2022-07" db="EMBL/GenBank/DDBJ databases">
        <title>Complete genome of Vibrio japonicus strain JCM 31412T and phylogenomic assessment of the Nereis clade of the genus Vibrio.</title>
        <authorList>
            <person name="Shlafstein M.D."/>
            <person name="Emsley S.A."/>
            <person name="Ushijima B."/>
            <person name="Videau P."/>
            <person name="Saw J.H."/>
        </authorList>
    </citation>
    <scope>NUCLEOTIDE SEQUENCE</scope>
    <source>
        <strain evidence="9">JCM 31412</strain>
    </source>
</reference>
<evidence type="ECO:0000256" key="1">
    <source>
        <dbReference type="ARBA" id="ARBA00004429"/>
    </source>
</evidence>
<evidence type="ECO:0000256" key="8">
    <source>
        <dbReference type="SAM" id="Phobius"/>
    </source>
</evidence>
<organism evidence="9 10">
    <name type="scientific">Vibrio japonicus</name>
    <dbReference type="NCBI Taxonomy" id="1824638"/>
    <lineage>
        <taxon>Bacteria</taxon>
        <taxon>Pseudomonadati</taxon>
        <taxon>Pseudomonadota</taxon>
        <taxon>Gammaproteobacteria</taxon>
        <taxon>Vibrionales</taxon>
        <taxon>Vibrionaceae</taxon>
        <taxon>Vibrio</taxon>
    </lineage>
</organism>
<accession>A0ABY5LPG2</accession>
<feature type="transmembrane region" description="Helical" evidence="8">
    <location>
        <begin position="139"/>
        <end position="156"/>
    </location>
</feature>
<evidence type="ECO:0000256" key="7">
    <source>
        <dbReference type="ARBA" id="ARBA00023136"/>
    </source>
</evidence>
<dbReference type="RefSeq" id="WP_257085349.1">
    <property type="nucleotide sequence ID" value="NZ_CP102096.1"/>
</dbReference>
<keyword evidence="10" id="KW-1185">Reference proteome</keyword>
<keyword evidence="7 8" id="KW-0472">Membrane</keyword>
<keyword evidence="4" id="KW-0997">Cell inner membrane</keyword>
<gene>
    <name evidence="9" type="ORF">NP165_05690</name>
</gene>
<feature type="transmembrane region" description="Helical" evidence="8">
    <location>
        <begin position="339"/>
        <end position="359"/>
    </location>
</feature>
<evidence type="ECO:0000256" key="3">
    <source>
        <dbReference type="ARBA" id="ARBA00022475"/>
    </source>
</evidence>
<feature type="transmembrane region" description="Helical" evidence="8">
    <location>
        <begin position="242"/>
        <end position="266"/>
    </location>
</feature>
<keyword evidence="3" id="KW-1003">Cell membrane</keyword>
<keyword evidence="6 8" id="KW-1133">Transmembrane helix</keyword>
<feature type="transmembrane region" description="Helical" evidence="8">
    <location>
        <begin position="395"/>
        <end position="416"/>
    </location>
</feature>
<protein>
    <submittedName>
        <fullName evidence="9">Septum formation protein</fullName>
    </submittedName>
</protein>
<proteinExistence type="predicted"/>
<name>A0ABY5LPG2_9VIBR</name>
<feature type="transmembrane region" description="Helical" evidence="8">
    <location>
        <begin position="293"/>
        <end position="318"/>
    </location>
</feature>
<evidence type="ECO:0000256" key="4">
    <source>
        <dbReference type="ARBA" id="ARBA00022519"/>
    </source>
</evidence>
<dbReference type="Proteomes" id="UP001058602">
    <property type="component" value="Chromosome 1"/>
</dbReference>
<keyword evidence="2" id="KW-0813">Transport</keyword>
<keyword evidence="5 8" id="KW-0812">Transmembrane</keyword>
<feature type="transmembrane region" description="Helical" evidence="8">
    <location>
        <begin position="203"/>
        <end position="221"/>
    </location>
</feature>
<dbReference type="EMBL" id="CP102096">
    <property type="protein sequence ID" value="UUM31625.1"/>
    <property type="molecule type" value="Genomic_DNA"/>
</dbReference>